<reference evidence="2" key="1">
    <citation type="submission" date="2022-11" db="UniProtKB">
        <authorList>
            <consortium name="WormBaseParasite"/>
        </authorList>
    </citation>
    <scope>IDENTIFICATION</scope>
</reference>
<dbReference type="AlphaFoldDB" id="A0A915JSM5"/>
<dbReference type="WBParaSite" id="nRc.2.0.1.t29241-RA">
    <property type="protein sequence ID" value="nRc.2.0.1.t29241-RA"/>
    <property type="gene ID" value="nRc.2.0.1.g29241"/>
</dbReference>
<dbReference type="Proteomes" id="UP000887565">
    <property type="component" value="Unplaced"/>
</dbReference>
<sequence length="91" mass="10614">MEGFLKKLDTDDQDIDDAKTGQLRENTVEWTLHKNLNLQKRNRKKGKTMEQLARKQEEEKIEEKLILAIIKRVGAMPKTNHLSIENCSKIP</sequence>
<organism evidence="1 2">
    <name type="scientific">Romanomermis culicivorax</name>
    <name type="common">Nematode worm</name>
    <dbReference type="NCBI Taxonomy" id="13658"/>
    <lineage>
        <taxon>Eukaryota</taxon>
        <taxon>Metazoa</taxon>
        <taxon>Ecdysozoa</taxon>
        <taxon>Nematoda</taxon>
        <taxon>Enoplea</taxon>
        <taxon>Dorylaimia</taxon>
        <taxon>Mermithida</taxon>
        <taxon>Mermithoidea</taxon>
        <taxon>Mermithidae</taxon>
        <taxon>Romanomermis</taxon>
    </lineage>
</organism>
<keyword evidence="1" id="KW-1185">Reference proteome</keyword>
<protein>
    <submittedName>
        <fullName evidence="2">Uncharacterized protein</fullName>
    </submittedName>
</protein>
<proteinExistence type="predicted"/>
<accession>A0A915JSM5</accession>
<evidence type="ECO:0000313" key="1">
    <source>
        <dbReference type="Proteomes" id="UP000887565"/>
    </source>
</evidence>
<evidence type="ECO:0000313" key="2">
    <source>
        <dbReference type="WBParaSite" id="nRc.2.0.1.t29241-RA"/>
    </source>
</evidence>
<name>A0A915JSM5_ROMCU</name>